<evidence type="ECO:0000256" key="1">
    <source>
        <dbReference type="ARBA" id="ARBA00004141"/>
    </source>
</evidence>
<keyword evidence="9 12" id="KW-0406">Ion transport</keyword>
<dbReference type="PANTHER" id="PTHR11003:SF295">
    <property type="entry name" value="POTASSIUM CHANNEL SUBFAMILY K MEMBER 5"/>
    <property type="match status" value="1"/>
</dbReference>
<dbReference type="InterPro" id="IPR003092">
    <property type="entry name" value="2pore_dom_K_chnl_TASK"/>
</dbReference>
<dbReference type="GO" id="GO:0015271">
    <property type="term" value="F:outward rectifier potassium channel activity"/>
    <property type="evidence" value="ECO:0007669"/>
    <property type="project" value="TreeGrafter"/>
</dbReference>
<keyword evidence="4" id="KW-0633">Potassium transport</keyword>
<keyword evidence="6" id="KW-0631">Potassium channel</keyword>
<feature type="transmembrane region" description="Helical" evidence="14">
    <location>
        <begin position="194"/>
        <end position="213"/>
    </location>
</feature>
<evidence type="ECO:0000256" key="5">
    <source>
        <dbReference type="ARBA" id="ARBA00022692"/>
    </source>
</evidence>
<dbReference type="PRINTS" id="PR01095">
    <property type="entry name" value="TASKCHANNEL"/>
</dbReference>
<feature type="transmembrane region" description="Helical" evidence="14">
    <location>
        <begin position="158"/>
        <end position="182"/>
    </location>
</feature>
<reference evidence="16" key="1">
    <citation type="submission" date="2025-08" db="UniProtKB">
        <authorList>
            <consortium name="Ensembl"/>
        </authorList>
    </citation>
    <scope>IDENTIFICATION</scope>
</reference>
<evidence type="ECO:0000256" key="7">
    <source>
        <dbReference type="ARBA" id="ARBA00022958"/>
    </source>
</evidence>
<evidence type="ECO:0000313" key="16">
    <source>
        <dbReference type="Ensembl" id="ENSPKIP00000035778.1"/>
    </source>
</evidence>
<dbReference type="OrthoDB" id="297496at2759"/>
<keyword evidence="5 12" id="KW-0812">Transmembrane</keyword>
<keyword evidence="7" id="KW-0630">Potassium</keyword>
<accession>A0A3B3SZU3</accession>
<evidence type="ECO:0000256" key="3">
    <source>
        <dbReference type="ARBA" id="ARBA00022448"/>
    </source>
</evidence>
<feature type="transmembrane region" description="Helical" evidence="14">
    <location>
        <begin position="85"/>
        <end position="104"/>
    </location>
</feature>
<keyword evidence="8 14" id="KW-1133">Transmembrane helix</keyword>
<dbReference type="Proteomes" id="UP000261540">
    <property type="component" value="Unplaced"/>
</dbReference>
<evidence type="ECO:0000256" key="8">
    <source>
        <dbReference type="ARBA" id="ARBA00022989"/>
    </source>
</evidence>
<keyword evidence="17" id="KW-1185">Reference proteome</keyword>
<dbReference type="FunFam" id="1.10.287.70:FF:000077">
    <property type="entry name" value="Potassium channel subfamily K member 5"/>
    <property type="match status" value="1"/>
</dbReference>
<dbReference type="Gene3D" id="1.10.287.70">
    <property type="match status" value="1"/>
</dbReference>
<evidence type="ECO:0000259" key="15">
    <source>
        <dbReference type="Pfam" id="PF07885"/>
    </source>
</evidence>
<evidence type="ECO:0000256" key="4">
    <source>
        <dbReference type="ARBA" id="ARBA00022538"/>
    </source>
</evidence>
<dbReference type="Pfam" id="PF07885">
    <property type="entry name" value="Ion_trans_2"/>
    <property type="match status" value="2"/>
</dbReference>
<evidence type="ECO:0000256" key="14">
    <source>
        <dbReference type="SAM" id="Phobius"/>
    </source>
</evidence>
<feature type="transmembrane region" description="Helical" evidence="14">
    <location>
        <begin position="7"/>
        <end position="26"/>
    </location>
</feature>
<keyword evidence="11 12" id="KW-0407">Ion channel</keyword>
<evidence type="ECO:0000256" key="9">
    <source>
        <dbReference type="ARBA" id="ARBA00023065"/>
    </source>
</evidence>
<evidence type="ECO:0000256" key="13">
    <source>
        <dbReference type="SAM" id="MobiDB-lite"/>
    </source>
</evidence>
<dbReference type="STRING" id="1676925.ENSPKIP00000035778"/>
<dbReference type="InterPro" id="IPR003280">
    <property type="entry name" value="2pore_dom_K_chnl"/>
</dbReference>
<feature type="region of interest" description="Disordered" evidence="13">
    <location>
        <begin position="411"/>
        <end position="448"/>
    </location>
</feature>
<dbReference type="GO" id="GO:0022841">
    <property type="term" value="F:potassium ion leak channel activity"/>
    <property type="evidence" value="ECO:0007669"/>
    <property type="project" value="TreeGrafter"/>
</dbReference>
<evidence type="ECO:0000256" key="12">
    <source>
        <dbReference type="RuleBase" id="RU003857"/>
    </source>
</evidence>
<dbReference type="GO" id="GO:0005886">
    <property type="term" value="C:plasma membrane"/>
    <property type="evidence" value="ECO:0007669"/>
    <property type="project" value="TreeGrafter"/>
</dbReference>
<evidence type="ECO:0000256" key="11">
    <source>
        <dbReference type="ARBA" id="ARBA00023303"/>
    </source>
</evidence>
<evidence type="ECO:0000256" key="10">
    <source>
        <dbReference type="ARBA" id="ARBA00023136"/>
    </source>
</evidence>
<dbReference type="GO" id="GO:0030322">
    <property type="term" value="P:stabilization of membrane potential"/>
    <property type="evidence" value="ECO:0007669"/>
    <property type="project" value="TreeGrafter"/>
</dbReference>
<dbReference type="GeneTree" id="ENSGT00940000156775"/>
<feature type="domain" description="Potassium channel" evidence="15">
    <location>
        <begin position="76"/>
        <end position="137"/>
    </location>
</feature>
<sequence>MVDKGPLLTSGIIFYLSIGAAIFQILEEPNWKRAVFNYTAEKERILNDHPCLKKADLDRILKLVSGAASQGITIVGDGTLPNWDWRNAVVFSATVITTIGYGNIAPKTARGRIFCVIYGLFGIPLCLTWISELGKFFGSRARRFGEFLIRKGLTLRKAQFTCTAIFLLWGLVVHLVIPPFVFMYYEGWSYVEGFYFSFVTLTTIGFGDLVTAVDPNAGYPVLYCFFVQLWICLGLAWLSLFFNWNVHMVVEAHKALKKRRRRHLEGPQQHEKVEAKAVLPNAVDIFSFLSEKQEGYSDHIKHIGEERRTDNAIGTVLIRSKSCSDNIGGMRILTYDHSLRRKRRHSFSEHLTEAYAKRMSQVHSDVGISQDSVSIQLNIHASEEGGTIWATKENQPLLSQEDGICLGNEENLLKSGSESGTSDSTAEEKAGPESPAAEERSSGSEDLDFELVDSIYYSSREQLVKEEDKG</sequence>
<dbReference type="KEGG" id="pki:111836747"/>
<feature type="transmembrane region" description="Helical" evidence="14">
    <location>
        <begin position="225"/>
        <end position="250"/>
    </location>
</feature>
<feature type="compositionally biased region" description="Basic and acidic residues" evidence="13">
    <location>
        <begin position="426"/>
        <end position="443"/>
    </location>
</feature>
<dbReference type="InterPro" id="IPR013099">
    <property type="entry name" value="K_chnl_dom"/>
</dbReference>
<dbReference type="PANTHER" id="PTHR11003">
    <property type="entry name" value="POTASSIUM CHANNEL, SUBFAMILY K"/>
    <property type="match status" value="1"/>
</dbReference>
<dbReference type="AlphaFoldDB" id="A0A3B3SZU3"/>
<feature type="domain" description="Potassium channel" evidence="15">
    <location>
        <begin position="171"/>
        <end position="247"/>
    </location>
</feature>
<reference evidence="16" key="2">
    <citation type="submission" date="2025-09" db="UniProtKB">
        <authorList>
            <consortium name="Ensembl"/>
        </authorList>
    </citation>
    <scope>IDENTIFICATION</scope>
</reference>
<dbReference type="GeneID" id="111836747"/>
<dbReference type="PRINTS" id="PR01333">
    <property type="entry name" value="2POREKCHANEL"/>
</dbReference>
<evidence type="ECO:0000256" key="6">
    <source>
        <dbReference type="ARBA" id="ARBA00022826"/>
    </source>
</evidence>
<keyword evidence="3 12" id="KW-0813">Transport</keyword>
<feature type="transmembrane region" description="Helical" evidence="14">
    <location>
        <begin position="116"/>
        <end position="138"/>
    </location>
</feature>
<keyword evidence="10 14" id="KW-0472">Membrane</keyword>
<protein>
    <submittedName>
        <fullName evidence="16">Potassium channel, subfamily K, member 5b</fullName>
    </submittedName>
</protein>
<comment type="subcellular location">
    <subcellularLocation>
        <location evidence="1">Membrane</location>
        <topology evidence="1">Multi-pass membrane protein</topology>
    </subcellularLocation>
</comment>
<evidence type="ECO:0000256" key="2">
    <source>
        <dbReference type="ARBA" id="ARBA00006666"/>
    </source>
</evidence>
<comment type="similarity">
    <text evidence="2 12">Belongs to the two pore domain potassium channel (TC 1.A.1.8) family.</text>
</comment>
<dbReference type="RefSeq" id="XP_023654050.1">
    <property type="nucleotide sequence ID" value="XM_023798282.2"/>
</dbReference>
<proteinExistence type="inferred from homology"/>
<dbReference type="SUPFAM" id="SSF81324">
    <property type="entry name" value="Voltage-gated potassium channels"/>
    <property type="match status" value="2"/>
</dbReference>
<evidence type="ECO:0000313" key="17">
    <source>
        <dbReference type="Proteomes" id="UP000261540"/>
    </source>
</evidence>
<dbReference type="Ensembl" id="ENSPKIT00000016715.1">
    <property type="protein sequence ID" value="ENSPKIP00000035778.1"/>
    <property type="gene ID" value="ENSPKIG00000014603.1"/>
</dbReference>
<feature type="compositionally biased region" description="Polar residues" evidence="13">
    <location>
        <begin position="414"/>
        <end position="424"/>
    </location>
</feature>
<organism evidence="16 17">
    <name type="scientific">Paramormyrops kingsleyae</name>
    <dbReference type="NCBI Taxonomy" id="1676925"/>
    <lineage>
        <taxon>Eukaryota</taxon>
        <taxon>Metazoa</taxon>
        <taxon>Chordata</taxon>
        <taxon>Craniata</taxon>
        <taxon>Vertebrata</taxon>
        <taxon>Euteleostomi</taxon>
        <taxon>Actinopterygii</taxon>
        <taxon>Neopterygii</taxon>
        <taxon>Teleostei</taxon>
        <taxon>Osteoglossocephala</taxon>
        <taxon>Osteoglossomorpha</taxon>
        <taxon>Osteoglossiformes</taxon>
        <taxon>Mormyridae</taxon>
        <taxon>Paramormyrops</taxon>
    </lineage>
</organism>
<name>A0A3B3SZU3_9TELE</name>